<dbReference type="Proteomes" id="UP000245845">
    <property type="component" value="Unassembled WGS sequence"/>
</dbReference>
<accession>A0A2Y9BDN5</accession>
<sequence length="548" mass="60923">MTEKINLAGNPFYLTGEQIKWVEDAYQKLTVKQKIGQLFCVMGQDYSIEELTNMAAEQGVGAVLYRPAPSGEIRENYARLDEAAPVPLLKAANLEEGGAGGTAEGTLFGWPMMVAATDDLSMAEKFAQVCAAEGRETGINWTFSPVSDLDLNFMNPITNVRSYGSSLKRVMAFTEVYMKTVQECGVAACAKHFPGDGVDFRDHHLHPTYNSLSSEEWYASYGRIYQNMIDKGLLSIMAGHIVQPNVAMKKNPDLTIGQCLPASQSRELLTGVLREEFHFNGVITTDATIMGGYCMTMPRREAIVASVMAGSDMLVFNTDFQEDYQYMMDALESGALTEERLNEAVLRVLALKAAVCQKVFVQPETDARGWHRECADKAVTLVKDIQHILPVTTDKYSVIRLIVIGRDDIRGKSMTATAVSYLEQEGFRVEVYEPLRDDLHGSKGLPGDRLTLYLANMETASNQTTVRIGWCPKHALEIPRFVMEEDAIFVSFANPYHLQDIPRIRTYINVYTATEDSIYAVLDKIMGKSEFKGVSPVDAFCGLTDTRL</sequence>
<evidence type="ECO:0000256" key="4">
    <source>
        <dbReference type="ARBA" id="ARBA00022801"/>
    </source>
</evidence>
<keyword evidence="8" id="KW-1185">Reference proteome</keyword>
<dbReference type="InterPro" id="IPR036962">
    <property type="entry name" value="Glyco_hydro_3_N_sf"/>
</dbReference>
<dbReference type="AlphaFoldDB" id="A0A2Y9BDN5"/>
<gene>
    <name evidence="7" type="ORF">A8806_105205</name>
</gene>
<comment type="caution">
    <text evidence="7">The sequence shown here is derived from an EMBL/GenBank/DDBJ whole genome shotgun (WGS) entry which is preliminary data.</text>
</comment>
<feature type="domain" description="Glycoside hydrolase family 3 N-terminal" evidence="6">
    <location>
        <begin position="30"/>
        <end position="350"/>
    </location>
</feature>
<dbReference type="InterPro" id="IPR001764">
    <property type="entry name" value="Glyco_hydro_3_N"/>
</dbReference>
<dbReference type="Pfam" id="PF00933">
    <property type="entry name" value="Glyco_hydro_3"/>
    <property type="match status" value="1"/>
</dbReference>
<proteinExistence type="inferred from homology"/>
<dbReference type="EC" id="3.2.1.52" evidence="3"/>
<comment type="catalytic activity">
    <reaction evidence="1">
        <text>Hydrolysis of terminal non-reducing N-acetyl-D-hexosamine residues in N-acetyl-beta-D-hexosaminides.</text>
        <dbReference type="EC" id="3.2.1.52"/>
    </reaction>
</comment>
<dbReference type="InterPro" id="IPR050226">
    <property type="entry name" value="NagZ_Beta-hexosaminidase"/>
</dbReference>
<comment type="similarity">
    <text evidence="2">Belongs to the glycosyl hydrolase 3 family.</text>
</comment>
<dbReference type="EMBL" id="QGDL01000005">
    <property type="protein sequence ID" value="PWJ29902.1"/>
    <property type="molecule type" value="Genomic_DNA"/>
</dbReference>
<keyword evidence="4" id="KW-0378">Hydrolase</keyword>
<evidence type="ECO:0000256" key="2">
    <source>
        <dbReference type="ARBA" id="ARBA00005336"/>
    </source>
</evidence>
<dbReference type="Gene3D" id="3.20.20.300">
    <property type="entry name" value="Glycoside hydrolase, family 3, N-terminal domain"/>
    <property type="match status" value="1"/>
</dbReference>
<protein>
    <recommendedName>
        <fullName evidence="3">beta-N-acetylhexosaminidase</fullName>
        <ecNumber evidence="3">3.2.1.52</ecNumber>
    </recommendedName>
</protein>
<dbReference type="Gene3D" id="3.40.50.1700">
    <property type="entry name" value="Glycoside hydrolase family 3 C-terminal domain"/>
    <property type="match status" value="1"/>
</dbReference>
<dbReference type="SUPFAM" id="SSF51445">
    <property type="entry name" value="(Trans)glycosidases"/>
    <property type="match status" value="1"/>
</dbReference>
<evidence type="ECO:0000256" key="3">
    <source>
        <dbReference type="ARBA" id="ARBA00012663"/>
    </source>
</evidence>
<evidence type="ECO:0000259" key="6">
    <source>
        <dbReference type="Pfam" id="PF00933"/>
    </source>
</evidence>
<dbReference type="OrthoDB" id="9805821at2"/>
<dbReference type="InterPro" id="IPR017853">
    <property type="entry name" value="GH"/>
</dbReference>
<dbReference type="RefSeq" id="WP_109731031.1">
    <property type="nucleotide sequence ID" value="NZ_BAAACK010000018.1"/>
</dbReference>
<dbReference type="PANTHER" id="PTHR30480">
    <property type="entry name" value="BETA-HEXOSAMINIDASE-RELATED"/>
    <property type="match status" value="1"/>
</dbReference>
<evidence type="ECO:0000256" key="1">
    <source>
        <dbReference type="ARBA" id="ARBA00001231"/>
    </source>
</evidence>
<organism evidence="7 8">
    <name type="scientific">Faecalicatena orotica</name>
    <dbReference type="NCBI Taxonomy" id="1544"/>
    <lineage>
        <taxon>Bacteria</taxon>
        <taxon>Bacillati</taxon>
        <taxon>Bacillota</taxon>
        <taxon>Clostridia</taxon>
        <taxon>Lachnospirales</taxon>
        <taxon>Lachnospiraceae</taxon>
        <taxon>Faecalicatena</taxon>
    </lineage>
</organism>
<dbReference type="GO" id="GO:0004563">
    <property type="term" value="F:beta-N-acetylhexosaminidase activity"/>
    <property type="evidence" value="ECO:0007669"/>
    <property type="project" value="UniProtKB-EC"/>
</dbReference>
<name>A0A2Y9BDN5_9FIRM</name>
<reference evidence="7 8" key="1">
    <citation type="submission" date="2018-05" db="EMBL/GenBank/DDBJ databases">
        <title>The Hungate 1000. A catalogue of reference genomes from the rumen microbiome.</title>
        <authorList>
            <person name="Kelly W."/>
        </authorList>
    </citation>
    <scope>NUCLEOTIDE SEQUENCE [LARGE SCALE GENOMIC DNA]</scope>
    <source>
        <strain evidence="7 8">NLAE-zl-C242</strain>
    </source>
</reference>
<evidence type="ECO:0000313" key="7">
    <source>
        <dbReference type="EMBL" id="PWJ29902.1"/>
    </source>
</evidence>
<dbReference type="PANTHER" id="PTHR30480:SF13">
    <property type="entry name" value="BETA-HEXOSAMINIDASE"/>
    <property type="match status" value="1"/>
</dbReference>
<dbReference type="InterPro" id="IPR036881">
    <property type="entry name" value="Glyco_hydro_3_C_sf"/>
</dbReference>
<dbReference type="GO" id="GO:0005975">
    <property type="term" value="P:carbohydrate metabolic process"/>
    <property type="evidence" value="ECO:0007669"/>
    <property type="project" value="InterPro"/>
</dbReference>
<evidence type="ECO:0000313" key="8">
    <source>
        <dbReference type="Proteomes" id="UP000245845"/>
    </source>
</evidence>
<keyword evidence="5" id="KW-0326">Glycosidase</keyword>
<dbReference type="GO" id="GO:0009254">
    <property type="term" value="P:peptidoglycan turnover"/>
    <property type="evidence" value="ECO:0007669"/>
    <property type="project" value="TreeGrafter"/>
</dbReference>
<evidence type="ECO:0000256" key="5">
    <source>
        <dbReference type="ARBA" id="ARBA00023295"/>
    </source>
</evidence>